<dbReference type="Pfam" id="PF25601">
    <property type="entry name" value="AAA_lid_14"/>
    <property type="match status" value="1"/>
</dbReference>
<feature type="modified residue" description="4-aspartylphosphate" evidence="7">
    <location>
        <position position="54"/>
    </location>
</feature>
<dbReference type="AlphaFoldDB" id="A0A968GAQ7"/>
<dbReference type="PROSITE" id="PS00688">
    <property type="entry name" value="SIGMA54_INTERACT_3"/>
    <property type="match status" value="1"/>
</dbReference>
<feature type="domain" description="Sigma-54 factor interaction" evidence="8">
    <location>
        <begin position="146"/>
        <end position="375"/>
    </location>
</feature>
<dbReference type="GO" id="GO:0006355">
    <property type="term" value="P:regulation of DNA-templated transcription"/>
    <property type="evidence" value="ECO:0007669"/>
    <property type="project" value="InterPro"/>
</dbReference>
<protein>
    <submittedName>
        <fullName evidence="10">Sigma-54-dependent Fis family transcriptional regulator</fullName>
    </submittedName>
</protein>
<dbReference type="Pfam" id="PF02954">
    <property type="entry name" value="HTH_8"/>
    <property type="match status" value="1"/>
</dbReference>
<comment type="caution">
    <text evidence="10">The sequence shown here is derived from an EMBL/GenBank/DDBJ whole genome shotgun (WGS) entry which is preliminary data.</text>
</comment>
<keyword evidence="11" id="KW-1185">Reference proteome</keyword>
<keyword evidence="1 7" id="KW-0597">Phosphoprotein</keyword>
<dbReference type="PROSITE" id="PS50045">
    <property type="entry name" value="SIGMA54_INTERACT_4"/>
    <property type="match status" value="1"/>
</dbReference>
<dbReference type="PRINTS" id="PR01590">
    <property type="entry name" value="HTHFIS"/>
</dbReference>
<dbReference type="Gene3D" id="1.10.8.60">
    <property type="match status" value="1"/>
</dbReference>
<dbReference type="GO" id="GO:0000160">
    <property type="term" value="P:phosphorelay signal transduction system"/>
    <property type="evidence" value="ECO:0007669"/>
    <property type="project" value="UniProtKB-KW"/>
</dbReference>
<dbReference type="InterPro" id="IPR002078">
    <property type="entry name" value="Sigma_54_int"/>
</dbReference>
<evidence type="ECO:0000256" key="2">
    <source>
        <dbReference type="ARBA" id="ARBA00022741"/>
    </source>
</evidence>
<dbReference type="SUPFAM" id="SSF52540">
    <property type="entry name" value="P-loop containing nucleoside triphosphate hydrolases"/>
    <property type="match status" value="1"/>
</dbReference>
<dbReference type="RefSeq" id="WP_167702819.1">
    <property type="nucleotide sequence ID" value="NZ_CP118168.1"/>
</dbReference>
<dbReference type="SMART" id="SM00448">
    <property type="entry name" value="REC"/>
    <property type="match status" value="1"/>
</dbReference>
<feature type="domain" description="Response regulatory" evidence="9">
    <location>
        <begin position="5"/>
        <end position="119"/>
    </location>
</feature>
<dbReference type="SUPFAM" id="SSF46689">
    <property type="entry name" value="Homeodomain-like"/>
    <property type="match status" value="1"/>
</dbReference>
<dbReference type="InterPro" id="IPR025944">
    <property type="entry name" value="Sigma_54_int_dom_CS"/>
</dbReference>
<dbReference type="Gene3D" id="3.40.50.300">
    <property type="entry name" value="P-loop containing nucleotide triphosphate hydrolases"/>
    <property type="match status" value="1"/>
</dbReference>
<dbReference type="InterPro" id="IPR058031">
    <property type="entry name" value="AAA_lid_NorR"/>
</dbReference>
<dbReference type="CDD" id="cd00009">
    <property type="entry name" value="AAA"/>
    <property type="match status" value="1"/>
</dbReference>
<evidence type="ECO:0000259" key="9">
    <source>
        <dbReference type="PROSITE" id="PS50110"/>
    </source>
</evidence>
<dbReference type="Pfam" id="PF00158">
    <property type="entry name" value="Sigma54_activat"/>
    <property type="match status" value="1"/>
</dbReference>
<dbReference type="FunFam" id="3.40.50.300:FF:000006">
    <property type="entry name" value="DNA-binding transcriptional regulator NtrC"/>
    <property type="match status" value="1"/>
</dbReference>
<dbReference type="Pfam" id="PF00072">
    <property type="entry name" value="Response_reg"/>
    <property type="match status" value="1"/>
</dbReference>
<keyword evidence="6" id="KW-0804">Transcription</keyword>
<dbReference type="InterPro" id="IPR027417">
    <property type="entry name" value="P-loop_NTPase"/>
</dbReference>
<dbReference type="Gene3D" id="1.10.10.60">
    <property type="entry name" value="Homeodomain-like"/>
    <property type="match status" value="1"/>
</dbReference>
<keyword evidence="5" id="KW-0805">Transcription regulation</keyword>
<evidence type="ECO:0000313" key="11">
    <source>
        <dbReference type="Proteomes" id="UP000752013"/>
    </source>
</evidence>
<dbReference type="InterPro" id="IPR009057">
    <property type="entry name" value="Homeodomain-like_sf"/>
</dbReference>
<dbReference type="InterPro" id="IPR025662">
    <property type="entry name" value="Sigma_54_int_dom_ATP-bd_1"/>
</dbReference>
<dbReference type="InterPro" id="IPR011006">
    <property type="entry name" value="CheY-like_superfamily"/>
</dbReference>
<organism evidence="10 11">
    <name type="scientific">Entomospira nematocerorum</name>
    <dbReference type="NCBI Taxonomy" id="2719987"/>
    <lineage>
        <taxon>Bacteria</taxon>
        <taxon>Pseudomonadati</taxon>
        <taxon>Spirochaetota</taxon>
        <taxon>Spirochaetia</taxon>
        <taxon>Spirochaetales</taxon>
        <taxon>Spirochaetaceae</taxon>
        <taxon>Entomospira</taxon>
    </lineage>
</organism>
<keyword evidence="3" id="KW-0067">ATP-binding</keyword>
<evidence type="ECO:0000256" key="4">
    <source>
        <dbReference type="ARBA" id="ARBA00023012"/>
    </source>
</evidence>
<dbReference type="SMART" id="SM00382">
    <property type="entry name" value="AAA"/>
    <property type="match status" value="1"/>
</dbReference>
<evidence type="ECO:0000256" key="5">
    <source>
        <dbReference type="ARBA" id="ARBA00023015"/>
    </source>
</evidence>
<dbReference type="Gene3D" id="3.40.50.2300">
    <property type="match status" value="1"/>
</dbReference>
<dbReference type="GO" id="GO:0005524">
    <property type="term" value="F:ATP binding"/>
    <property type="evidence" value="ECO:0007669"/>
    <property type="project" value="UniProtKB-KW"/>
</dbReference>
<reference evidence="10" key="1">
    <citation type="submission" date="2020-03" db="EMBL/GenBank/DDBJ databases">
        <title>Spirochaetal bacteria isolated from arthropods constitute a novel genus Entomospira genus novum within the order Spirochaetales.</title>
        <authorList>
            <person name="Grana-Miraglia L."/>
            <person name="Sikutova S."/>
            <person name="Fingerle V."/>
            <person name="Sing A."/>
            <person name="Castillo-Ramirez S."/>
            <person name="Margos G."/>
            <person name="Rudolf I."/>
        </authorList>
    </citation>
    <scope>NUCLEOTIDE SEQUENCE</scope>
    <source>
        <strain evidence="10">BR208</strain>
    </source>
</reference>
<evidence type="ECO:0000256" key="1">
    <source>
        <dbReference type="ARBA" id="ARBA00022553"/>
    </source>
</evidence>
<evidence type="ECO:0000259" key="8">
    <source>
        <dbReference type="PROSITE" id="PS50045"/>
    </source>
</evidence>
<dbReference type="PROSITE" id="PS00675">
    <property type="entry name" value="SIGMA54_INTERACT_1"/>
    <property type="match status" value="1"/>
</dbReference>
<dbReference type="InterPro" id="IPR002197">
    <property type="entry name" value="HTH_Fis"/>
</dbReference>
<dbReference type="SUPFAM" id="SSF52172">
    <property type="entry name" value="CheY-like"/>
    <property type="match status" value="1"/>
</dbReference>
<evidence type="ECO:0000256" key="3">
    <source>
        <dbReference type="ARBA" id="ARBA00022840"/>
    </source>
</evidence>
<keyword evidence="4" id="KW-0902">Two-component regulatory system</keyword>
<gene>
    <name evidence="10" type="ORF">HCT46_00205</name>
</gene>
<dbReference type="InterPro" id="IPR003593">
    <property type="entry name" value="AAA+_ATPase"/>
</dbReference>
<keyword evidence="2" id="KW-0547">Nucleotide-binding</keyword>
<dbReference type="PROSITE" id="PS50110">
    <property type="entry name" value="RESPONSE_REGULATORY"/>
    <property type="match status" value="1"/>
</dbReference>
<dbReference type="FunFam" id="3.40.50.2300:FF:000018">
    <property type="entry name" value="DNA-binding transcriptional regulator NtrC"/>
    <property type="match status" value="1"/>
</dbReference>
<evidence type="ECO:0000256" key="6">
    <source>
        <dbReference type="ARBA" id="ARBA00023163"/>
    </source>
</evidence>
<name>A0A968GAQ7_9SPIO</name>
<accession>A0A968GAQ7</accession>
<sequence length="456" mass="51861">MANPHILIVDDEKNIREGLAKFFKFEGYDVTLAADGQEALDLINKSSFSLVICDLRMPKIPGDELLLMVKKSHPFLPFIMLTGHGTVENAVASMKDGAYNFLTKPVNLEYLSLLVSQAIDRQRLQEEQEQVQTLLAKEKHAIKQHVVSASAAMRRIYQLVEQVAPTKANVIITGESGVGKEVIATAIHALSPRYNKPMVTVHCAALSENLLESELFGHEKGAFTGAHAMHKGRFELANNGDLFLDEIGEISPTVQVKLLRVLQERTFERVGGEQRIEVDVRIISATNRNLLDEVAQDRFREDLYYRLNVINIHIPPLRERREDILPLAGQFLREFSGENHKRIKGFTTDCVSMLHEFNWPGNVRQLRNCIESAVVMCDGELIKKEHLPIYVESQPYRKFCIDEEISLSRMERHYIDFILERYDGNKSHAAKKLGISRKTLQRKLQIEEDDDGTSCK</sequence>
<dbReference type="Proteomes" id="UP000752013">
    <property type="component" value="Unassembled WGS sequence"/>
</dbReference>
<dbReference type="PANTHER" id="PTHR32071">
    <property type="entry name" value="TRANSCRIPTIONAL REGULATORY PROTEIN"/>
    <property type="match status" value="1"/>
</dbReference>
<proteinExistence type="predicted"/>
<evidence type="ECO:0000256" key="7">
    <source>
        <dbReference type="PROSITE-ProRule" id="PRU00169"/>
    </source>
</evidence>
<evidence type="ECO:0000313" key="10">
    <source>
        <dbReference type="EMBL" id="NIZ46349.1"/>
    </source>
</evidence>
<dbReference type="GO" id="GO:0043565">
    <property type="term" value="F:sequence-specific DNA binding"/>
    <property type="evidence" value="ECO:0007669"/>
    <property type="project" value="InterPro"/>
</dbReference>
<dbReference type="EMBL" id="JAATLK010000001">
    <property type="protein sequence ID" value="NIZ46349.1"/>
    <property type="molecule type" value="Genomic_DNA"/>
</dbReference>
<dbReference type="InterPro" id="IPR001789">
    <property type="entry name" value="Sig_transdc_resp-reg_receiver"/>
</dbReference>